<name>A0AAD9JL17_9ANNE</name>
<evidence type="ECO:0000256" key="1">
    <source>
        <dbReference type="SAM" id="MobiDB-lite"/>
    </source>
</evidence>
<dbReference type="InterPro" id="IPR035969">
    <property type="entry name" value="Rab-GAP_TBC_sf"/>
</dbReference>
<sequence length="1258" mass="143536">MTSTRKSLPALASSRTPSDSHPFGVFWLDSLFQEVFLPNGAWQKVLLKVNSKLAEKIKKQFDYPERKQMIFELMGREFVQVYFPQEKYNPTMIEPPAVSPEERKKLQVDAQNWLQKELAKVTTEVGCERPLPGQGQSASSAEMQEFLRFVSYLATRNMTRHLYLMEKEVMRAWENYQWEQTEAKEQERENRERTSLKREYERLTGMTPVTKSILRGGFTPSLQKPPGSATSILTSSSVNSNKTTANIKGAMYGASDDPPTFWGMQSNSVGRSVVAILKRDPRRYGEVAAKLHGRQLPSSLRMYLWLDMLLRSERERLRDSNVEKLVRERFGKALSRGITDLRIKRATHSPISGLIDNAVIEIYDNTPAMRMFLEYDQHMKESAKALNVIYVYDRTYEPYLIYWLFPIQMAFQDFSGQSEHAYDLAMYLDLLNKSCFPKWPAVFAVAECVMNRLKTADEELHAHLESISLNNININPKEFLVQLIHEEQVKAQELLAATPNQSKKMSRELLANPRIFLRKWVGEGFASVLDTQAVLYAWDQCFLQRWDTKVLEDFCLALLLLLRHKFIEAQDYQDMRRVFLKEPCKLYTKDIQRAWVHIQREGSYEEVHPMNRQAYKTTELTHSLHPVYSHPPALIPSPVPAVLENKPVPRLGLKNLRLHIDIPAENLYGVEVVLPSVKMECSLYFGSVRVATEKSTVNPKSAGIKTDKYGSESFDILYPKQRFVFDSFDTSQYDIEEEMGGYPFIIVQITCNINDGGRTVDVPLAWARIKLHQHKSEVKGWADPSSQSQWLLLTGDIKQRLSVGNASDSTSGRSNVKPVIGYNSWLNMLVYDPNNEPASPIRTPTPEPPPKTPPPPPPLTPKQRTPTPAPESDRSEKPGLTDTFVLYIDGIDNIPDNATITKVTGRVIKTGSMTGLKDVLALPKLSSHARCPRFEYKYVINENQVKTDVNMILLLRVYTVDRISGELKVIGSCLSPVYSRQTSKVFIGGHQKVLHYGMPDLKRGMASLSHLSLDEAPRVPGCTIYYRLAVFTEDHIEAPSLDQNHYRLDDRDFNDSELRVTDSYRKDRKHPKSIRDMITLLQRLENVNTDGLDSSVYLEDRLDQKKHLPPNQAAGYLDLKHMVYYRLDKGVTVQISRAHGLPEGLYFQCFGRVYAGIGAQGEAVTDEGYGRDDEQMVTLKLNLDSSQVSPQWTDPPKIIHPHMDNRSFLMIQLFGLGIKYTANPDHKSPGQLTDKSGEQLKIAPENIIGWTLVPLFDE</sequence>
<evidence type="ECO:0000313" key="2">
    <source>
        <dbReference type="EMBL" id="KAK2155163.1"/>
    </source>
</evidence>
<reference evidence="2" key="1">
    <citation type="journal article" date="2023" name="Mol. Biol. Evol.">
        <title>Third-Generation Sequencing Reveals the Adaptive Role of the Epigenome in Three Deep-Sea Polychaetes.</title>
        <authorList>
            <person name="Perez M."/>
            <person name="Aroh O."/>
            <person name="Sun Y."/>
            <person name="Lan Y."/>
            <person name="Juniper S.K."/>
            <person name="Young C.R."/>
            <person name="Angers B."/>
            <person name="Qian P.Y."/>
        </authorList>
    </citation>
    <scope>NUCLEOTIDE SEQUENCE</scope>
    <source>
        <strain evidence="2">P08H-3</strain>
    </source>
</reference>
<feature type="region of interest" description="Disordered" evidence="1">
    <location>
        <begin position="836"/>
        <end position="878"/>
    </location>
</feature>
<gene>
    <name evidence="2" type="ORF">LSH36_247g03022</name>
</gene>
<dbReference type="AlphaFoldDB" id="A0AAD9JL17"/>
<proteinExistence type="predicted"/>
<dbReference type="SUPFAM" id="SSF47923">
    <property type="entry name" value="Ypt/Rab-GAP domain of gyp1p"/>
    <property type="match status" value="1"/>
</dbReference>
<accession>A0AAD9JL17</accession>
<protein>
    <submittedName>
        <fullName evidence="2">Uncharacterized protein</fullName>
    </submittedName>
</protein>
<keyword evidence="3" id="KW-1185">Reference proteome</keyword>
<feature type="compositionally biased region" description="Pro residues" evidence="1">
    <location>
        <begin position="843"/>
        <end position="860"/>
    </location>
</feature>
<dbReference type="EMBL" id="JAODUP010000247">
    <property type="protein sequence ID" value="KAK2155163.1"/>
    <property type="molecule type" value="Genomic_DNA"/>
</dbReference>
<organism evidence="2 3">
    <name type="scientific">Paralvinella palmiformis</name>
    <dbReference type="NCBI Taxonomy" id="53620"/>
    <lineage>
        <taxon>Eukaryota</taxon>
        <taxon>Metazoa</taxon>
        <taxon>Spiralia</taxon>
        <taxon>Lophotrochozoa</taxon>
        <taxon>Annelida</taxon>
        <taxon>Polychaeta</taxon>
        <taxon>Sedentaria</taxon>
        <taxon>Canalipalpata</taxon>
        <taxon>Terebellida</taxon>
        <taxon>Terebelliformia</taxon>
        <taxon>Alvinellidae</taxon>
        <taxon>Paralvinella</taxon>
    </lineage>
</organism>
<evidence type="ECO:0000313" key="3">
    <source>
        <dbReference type="Proteomes" id="UP001208570"/>
    </source>
</evidence>
<dbReference type="Proteomes" id="UP001208570">
    <property type="component" value="Unassembled WGS sequence"/>
</dbReference>
<comment type="caution">
    <text evidence="2">The sequence shown here is derived from an EMBL/GenBank/DDBJ whole genome shotgun (WGS) entry which is preliminary data.</text>
</comment>
<dbReference type="Gene3D" id="1.10.472.80">
    <property type="entry name" value="Ypt/Rab-GAP domain of gyp1p, domain 3"/>
    <property type="match status" value="1"/>
</dbReference>
<feature type="region of interest" description="Disordered" evidence="1">
    <location>
        <begin position="214"/>
        <end position="235"/>
    </location>
</feature>